<dbReference type="AlphaFoldDB" id="A0A3B0SSB5"/>
<sequence length="244" mass="26194">MTTVQQALGFTEVYHAVTQWLSHIEATPESLSEPADGIVEMRAQSLIARIKYTKRPVGQGAVLSLLRADTDEGSDRLLFAVTSYSDGAVALANSHVVALYLVGPDGLITPQTSEAHALMPRRPVPPPFSIQERRKGPEVELDAPNWTEDTTEWLTCPHCGAAHHPHATECGRCNVALADKGASEAVEDTGPEVAVHTRGRKGTGSIQLSDPSMIRPVPVAEPGRPHLQCRTCGSSDIELVDPIS</sequence>
<evidence type="ECO:0000256" key="1">
    <source>
        <dbReference type="SAM" id="MobiDB-lite"/>
    </source>
</evidence>
<accession>A0A3B0SSB5</accession>
<organism evidence="2">
    <name type="scientific">hydrothermal vent metagenome</name>
    <dbReference type="NCBI Taxonomy" id="652676"/>
    <lineage>
        <taxon>unclassified sequences</taxon>
        <taxon>metagenomes</taxon>
        <taxon>ecological metagenomes</taxon>
    </lineage>
</organism>
<proteinExistence type="predicted"/>
<gene>
    <name evidence="2" type="ORF">MNBD_ACTINO02-2159</name>
</gene>
<name>A0A3B0SSB5_9ZZZZ</name>
<dbReference type="EMBL" id="UOEK01000311">
    <property type="protein sequence ID" value="VAW05162.1"/>
    <property type="molecule type" value="Genomic_DNA"/>
</dbReference>
<reference evidence="2" key="1">
    <citation type="submission" date="2018-06" db="EMBL/GenBank/DDBJ databases">
        <authorList>
            <person name="Zhirakovskaya E."/>
        </authorList>
    </citation>
    <scope>NUCLEOTIDE SEQUENCE</scope>
</reference>
<evidence type="ECO:0000313" key="2">
    <source>
        <dbReference type="EMBL" id="VAW05162.1"/>
    </source>
</evidence>
<protein>
    <submittedName>
        <fullName evidence="2">Uncharacterized protein</fullName>
    </submittedName>
</protein>
<feature type="region of interest" description="Disordered" evidence="1">
    <location>
        <begin position="184"/>
        <end position="214"/>
    </location>
</feature>
<feature type="region of interest" description="Disordered" evidence="1">
    <location>
        <begin position="119"/>
        <end position="138"/>
    </location>
</feature>